<dbReference type="Proteomes" id="UP000053669">
    <property type="component" value="Unassembled WGS sequence"/>
</dbReference>
<proteinExistence type="inferred from homology"/>
<accession>A0A117QW41</accession>
<comment type="caution">
    <text evidence="3">The sequence shown here is derived from an EMBL/GenBank/DDBJ whole genome shotgun (WGS) entry which is preliminary data.</text>
</comment>
<dbReference type="InterPro" id="IPR057666">
    <property type="entry name" value="DrpA_SLOG"/>
</dbReference>
<dbReference type="STRING" id="58343.AQJ46_47915"/>
<dbReference type="RefSeq" id="WP_059211660.1">
    <property type="nucleotide sequence ID" value="NZ_KQ948684.1"/>
</dbReference>
<protein>
    <recommendedName>
        <fullName evidence="2">Smf/DprA SLOG domain-containing protein</fullName>
    </recommendedName>
</protein>
<dbReference type="PANTHER" id="PTHR43022:SF1">
    <property type="entry name" value="PROTEIN SMF"/>
    <property type="match status" value="1"/>
</dbReference>
<sequence>MNTPNDQRMSERAARAALARHTMPAEVGAHLPGFDAADAWSRLTSNGSLRHFHPVPALKAAQETARFVIPGDEDWPDGLHDLGPACPLGLWVSGTAPLRPLLERAVALVGSRAATPAAIREAQACGYDVSEGGGTVLASLAYGVESAAHRGAGVDGARLAVIPRGLDRCFPRAQEPLMRNILTGPGSGATVSLYAPGTDPSAVTLKASADAVAALARAVVLIEGTHRSASMQAAEAAHRIQRPLFALLPRDDEGHTSGNARLIVTGRAKPCQDARAAIAALDDESHAAAQLVTALRARQVTAWPDASPLAQWITVQAAPDRRLRITAGHAEARRTAYLAAEHSGWHAAELTPGGTGRTVYRSASTDLPSDIAALVSVVRQWAAQP</sequence>
<comment type="similarity">
    <text evidence="1">Belongs to the DprA/Smf family.</text>
</comment>
<evidence type="ECO:0000256" key="1">
    <source>
        <dbReference type="ARBA" id="ARBA00006525"/>
    </source>
</evidence>
<gene>
    <name evidence="3" type="ORF">AQJ46_47915</name>
</gene>
<dbReference type="InterPro" id="IPR003488">
    <property type="entry name" value="DprA"/>
</dbReference>
<evidence type="ECO:0000259" key="2">
    <source>
        <dbReference type="Pfam" id="PF02481"/>
    </source>
</evidence>
<dbReference type="PANTHER" id="PTHR43022">
    <property type="entry name" value="PROTEIN SMF"/>
    <property type="match status" value="1"/>
</dbReference>
<reference evidence="3 4" key="1">
    <citation type="submission" date="2015-10" db="EMBL/GenBank/DDBJ databases">
        <title>Draft genome sequence of Streptomyces canus DSM 40017, type strain for the species Streptomyces canus.</title>
        <authorList>
            <person name="Ruckert C."/>
            <person name="Winkler A."/>
            <person name="Kalinowski J."/>
            <person name="Kampfer P."/>
            <person name="Glaeser S."/>
        </authorList>
    </citation>
    <scope>NUCLEOTIDE SEQUENCE [LARGE SCALE GENOMIC DNA]</scope>
    <source>
        <strain evidence="3 4">DSM 40017</strain>
    </source>
</reference>
<dbReference type="AlphaFoldDB" id="A0A117QW41"/>
<name>A0A117QW41_9ACTN</name>
<dbReference type="GO" id="GO:0009294">
    <property type="term" value="P:DNA-mediated transformation"/>
    <property type="evidence" value="ECO:0007669"/>
    <property type="project" value="InterPro"/>
</dbReference>
<organism evidence="3 4">
    <name type="scientific">Streptomyces canus</name>
    <dbReference type="NCBI Taxonomy" id="58343"/>
    <lineage>
        <taxon>Bacteria</taxon>
        <taxon>Bacillati</taxon>
        <taxon>Actinomycetota</taxon>
        <taxon>Actinomycetes</taxon>
        <taxon>Kitasatosporales</taxon>
        <taxon>Streptomycetaceae</taxon>
        <taxon>Streptomyces</taxon>
        <taxon>Streptomyces aurantiacus group</taxon>
    </lineage>
</organism>
<feature type="domain" description="Smf/DprA SLOG" evidence="2">
    <location>
        <begin position="67"/>
        <end position="279"/>
    </location>
</feature>
<dbReference type="Pfam" id="PF02481">
    <property type="entry name" value="DNA_processg_A"/>
    <property type="match status" value="1"/>
</dbReference>
<evidence type="ECO:0000313" key="4">
    <source>
        <dbReference type="Proteomes" id="UP000053669"/>
    </source>
</evidence>
<evidence type="ECO:0000313" key="3">
    <source>
        <dbReference type="EMBL" id="KUN57288.1"/>
    </source>
</evidence>
<dbReference type="EMBL" id="LMWU01000074">
    <property type="protein sequence ID" value="KUN57288.1"/>
    <property type="molecule type" value="Genomic_DNA"/>
</dbReference>
<dbReference type="Gene3D" id="3.40.50.450">
    <property type="match status" value="1"/>
</dbReference>
<dbReference type="SUPFAM" id="SSF102405">
    <property type="entry name" value="MCP/YpsA-like"/>
    <property type="match status" value="1"/>
</dbReference>